<dbReference type="EMBL" id="CP054705">
    <property type="protein sequence ID" value="QQK77087.1"/>
    <property type="molecule type" value="Genomic_DNA"/>
</dbReference>
<keyword evidence="2" id="KW-1133">Transmembrane helix</keyword>
<evidence type="ECO:0000313" key="5">
    <source>
        <dbReference type="Proteomes" id="UP000595823"/>
    </source>
</evidence>
<evidence type="ECO:0000259" key="3">
    <source>
        <dbReference type="Pfam" id="PF01551"/>
    </source>
</evidence>
<keyword evidence="2" id="KW-0472">Membrane</keyword>
<dbReference type="SUPFAM" id="SSF51261">
    <property type="entry name" value="Duplicated hybrid motif"/>
    <property type="match status" value="1"/>
</dbReference>
<dbReference type="RefSeq" id="WP_200124212.1">
    <property type="nucleotide sequence ID" value="NZ_CP054705.1"/>
</dbReference>
<organism evidence="4 5">
    <name type="scientific">Salicibibacter cibarius</name>
    <dbReference type="NCBI Taxonomy" id="2743000"/>
    <lineage>
        <taxon>Bacteria</taxon>
        <taxon>Bacillati</taxon>
        <taxon>Bacillota</taxon>
        <taxon>Bacilli</taxon>
        <taxon>Bacillales</taxon>
        <taxon>Bacillaceae</taxon>
        <taxon>Salicibibacter</taxon>
    </lineage>
</organism>
<evidence type="ECO:0000256" key="1">
    <source>
        <dbReference type="SAM" id="MobiDB-lite"/>
    </source>
</evidence>
<dbReference type="Pfam" id="PF01551">
    <property type="entry name" value="Peptidase_M23"/>
    <property type="match status" value="1"/>
</dbReference>
<evidence type="ECO:0000313" key="4">
    <source>
        <dbReference type="EMBL" id="QQK77087.1"/>
    </source>
</evidence>
<dbReference type="InterPro" id="IPR016047">
    <property type="entry name" value="M23ase_b-sheet_dom"/>
</dbReference>
<protein>
    <submittedName>
        <fullName evidence="4">M23 family metallopeptidase</fullName>
    </submittedName>
</protein>
<sequence length="269" mass="30556">MSRDIERVRKQLSKKRKHEPSGKKEPVSIPKNEKPYYGYYPSREEMNEHEPEFYLWRDRDGKQPVSPRKEKMKQRFFMQWLGALACFLLTAMIVQTNIPLSADTRQTALNLYEDEFQFAVVSNWYEDQFGRPLALFPEEQLDESELVDSDGYALPAAGAGIAESFSENGRAVVLETLEDEEVIATRGGVVIQSGSDEDWGQVVVVQHDDGTEAWYGTLDSIDVGLYDHVEAGDLLGDVMSDEDGGGGRFTFALREDDEYIDPNEVMTFD</sequence>
<feature type="region of interest" description="Disordered" evidence="1">
    <location>
        <begin position="1"/>
        <end position="35"/>
    </location>
</feature>
<dbReference type="GO" id="GO:0004222">
    <property type="term" value="F:metalloendopeptidase activity"/>
    <property type="evidence" value="ECO:0007669"/>
    <property type="project" value="TreeGrafter"/>
</dbReference>
<dbReference type="Proteomes" id="UP000595823">
    <property type="component" value="Chromosome"/>
</dbReference>
<dbReference type="KEGG" id="scia:HUG15_16895"/>
<keyword evidence="5" id="KW-1185">Reference proteome</keyword>
<feature type="transmembrane region" description="Helical" evidence="2">
    <location>
        <begin position="76"/>
        <end position="94"/>
    </location>
</feature>
<dbReference type="InterPro" id="IPR011055">
    <property type="entry name" value="Dup_hybrid_motif"/>
</dbReference>
<dbReference type="PANTHER" id="PTHR21666">
    <property type="entry name" value="PEPTIDASE-RELATED"/>
    <property type="match status" value="1"/>
</dbReference>
<dbReference type="CDD" id="cd12797">
    <property type="entry name" value="M23_peptidase"/>
    <property type="match status" value="1"/>
</dbReference>
<dbReference type="PANTHER" id="PTHR21666:SF274">
    <property type="entry name" value="STAGE IV SPORULATION PROTEIN FA"/>
    <property type="match status" value="1"/>
</dbReference>
<accession>A0A7T7CCL0</accession>
<feature type="compositionally biased region" description="Basic and acidic residues" evidence="1">
    <location>
        <begin position="19"/>
        <end position="34"/>
    </location>
</feature>
<reference evidence="4 5" key="1">
    <citation type="submission" date="2020-06" db="EMBL/GenBank/DDBJ databases">
        <title>Genomic analysis of Salicibibacter sp. NKC5-3.</title>
        <authorList>
            <person name="Oh Y.J."/>
        </authorList>
    </citation>
    <scope>NUCLEOTIDE SEQUENCE [LARGE SCALE GENOMIC DNA]</scope>
    <source>
        <strain evidence="4 5">NKC5-3</strain>
    </source>
</reference>
<keyword evidence="2" id="KW-0812">Transmembrane</keyword>
<dbReference type="Gene3D" id="2.70.70.10">
    <property type="entry name" value="Glucose Permease (Domain IIA)"/>
    <property type="match status" value="1"/>
</dbReference>
<name>A0A7T7CCL0_9BACI</name>
<dbReference type="InterPro" id="IPR050570">
    <property type="entry name" value="Cell_wall_metabolism_enzyme"/>
</dbReference>
<gene>
    <name evidence="4" type="ORF">HUG15_16895</name>
</gene>
<proteinExistence type="predicted"/>
<feature type="domain" description="M23ase beta-sheet core" evidence="3">
    <location>
        <begin position="172"/>
        <end position="262"/>
    </location>
</feature>
<dbReference type="AlphaFoldDB" id="A0A7T7CCL0"/>
<evidence type="ECO:0000256" key="2">
    <source>
        <dbReference type="SAM" id="Phobius"/>
    </source>
</evidence>